<accession>A0A4Q7ELA5</accession>
<gene>
    <name evidence="2" type="ORF">C3B51_04250</name>
</gene>
<sequence length="261" mass="29057">MINKKTSSLVGVVLVAALVGGAYLYSSEQEQPQKVVVQQLVDNENGQINELKKLSDELTAQINQQQPLPRDGEVTTKERMLISFQRMQSTVGKFNSSSFVKAELRELLHNPQTVEVAQATLLDLDGAIAEFGDEQALARVYSIKLLNELATLGDAGPLHDTTARLAQTLNEQANQNIEFKKRQDLDLEELVHASLGTFDEQQIIDQPHTVMSELGYFDDQHEKVRKIYANMFGSVFMRHATIDESIARVQALFNKQGASNG</sequence>
<comment type="caution">
    <text evidence="2">The sequence shown here is derived from an EMBL/GenBank/DDBJ whole genome shotgun (WGS) entry which is preliminary data.</text>
</comment>
<proteinExistence type="predicted"/>
<feature type="coiled-coil region" evidence="1">
    <location>
        <begin position="163"/>
        <end position="190"/>
    </location>
</feature>
<dbReference type="Proteomes" id="UP000292345">
    <property type="component" value="Unassembled WGS sequence"/>
</dbReference>
<keyword evidence="1" id="KW-0175">Coiled coil</keyword>
<evidence type="ECO:0000256" key="1">
    <source>
        <dbReference type="SAM" id="Coils"/>
    </source>
</evidence>
<dbReference type="AlphaFoldDB" id="A0A4Q7ELA5"/>
<evidence type="ECO:0000313" key="2">
    <source>
        <dbReference type="EMBL" id="RZM84328.1"/>
    </source>
</evidence>
<organism evidence="2 3">
    <name type="scientific">Pseudoalteromonas rubra</name>
    <dbReference type="NCBI Taxonomy" id="43658"/>
    <lineage>
        <taxon>Bacteria</taxon>
        <taxon>Pseudomonadati</taxon>
        <taxon>Pseudomonadota</taxon>
        <taxon>Gammaproteobacteria</taxon>
        <taxon>Alteromonadales</taxon>
        <taxon>Pseudoalteromonadaceae</taxon>
        <taxon>Pseudoalteromonas</taxon>
    </lineage>
</organism>
<reference evidence="2 3" key="1">
    <citation type="submission" date="2018-01" db="EMBL/GenBank/DDBJ databases">
        <title>Co-occurrence of chitin degradation, pigmentation and bioactivity in marine Pseudoalteromonas.</title>
        <authorList>
            <person name="Paulsen S."/>
            <person name="Gram L."/>
            <person name="Machado H."/>
        </authorList>
    </citation>
    <scope>NUCLEOTIDE SEQUENCE [LARGE SCALE GENOMIC DNA]</scope>
    <source>
        <strain evidence="2 3">S1946</strain>
    </source>
</reference>
<evidence type="ECO:0000313" key="3">
    <source>
        <dbReference type="Proteomes" id="UP000292345"/>
    </source>
</evidence>
<name>A0A4Q7ELA5_9GAMM</name>
<dbReference type="EMBL" id="PPUZ01000010">
    <property type="protein sequence ID" value="RZM84328.1"/>
    <property type="molecule type" value="Genomic_DNA"/>
</dbReference>
<dbReference type="RefSeq" id="WP_125720673.1">
    <property type="nucleotide sequence ID" value="NZ_PPUZ01000010.1"/>
</dbReference>
<protein>
    <submittedName>
        <fullName evidence="2">Uncharacterized protein</fullName>
    </submittedName>
</protein>